<reference evidence="1 2" key="1">
    <citation type="submission" date="2014-09" db="EMBL/GenBank/DDBJ databases">
        <authorList>
            <person name="Ellenberger Sabrina"/>
        </authorList>
    </citation>
    <scope>NUCLEOTIDE SEQUENCE [LARGE SCALE GENOMIC DNA]</scope>
    <source>
        <strain evidence="1 2">CBS 412.66</strain>
    </source>
</reference>
<keyword evidence="2" id="KW-1185">Reference proteome</keyword>
<proteinExistence type="predicted"/>
<dbReference type="EMBL" id="LN728830">
    <property type="protein sequence ID" value="CEP12922.1"/>
    <property type="molecule type" value="Genomic_DNA"/>
</dbReference>
<dbReference type="AlphaFoldDB" id="A0A0B7N6B1"/>
<dbReference type="Proteomes" id="UP000054107">
    <property type="component" value="Unassembled WGS sequence"/>
</dbReference>
<gene>
    <name evidence="1" type="primary">PARPA_06940.1 scaffold 25142</name>
</gene>
<dbReference type="OrthoDB" id="2268965at2759"/>
<evidence type="ECO:0000313" key="1">
    <source>
        <dbReference type="EMBL" id="CEP12922.1"/>
    </source>
</evidence>
<accession>A0A0B7N6B1</accession>
<evidence type="ECO:0000313" key="2">
    <source>
        <dbReference type="Proteomes" id="UP000054107"/>
    </source>
</evidence>
<name>A0A0B7N6B1_9FUNG</name>
<protein>
    <submittedName>
        <fullName evidence="1">Uncharacterized protein</fullName>
    </submittedName>
</protein>
<sequence length="261" mass="29641">MWNKPAAGASCEPPIGTKVDFFRPSLRYGDFFHRSSGGGDSSWKAARNNGNTKLYHDLGKLLREGKDVLDCLLLTTSDTAEVSKSGSWMIQISCLQAESSSIHLAGDDLYVGAPQGKILFPSSLSSLDEFIRLLKRIFSFVSKMEKSATFLKKKIDLTKNRRESICTTFDRQESFKSEDNDVQSGERPTWYTPTRGDYFHSKIPQELYGVEPVHELLWTLPTNENEPVFDPTQVDEYGWVCVSEGKWHDTFSESWAKERPY</sequence>
<organism evidence="1 2">
    <name type="scientific">Parasitella parasitica</name>
    <dbReference type="NCBI Taxonomy" id="35722"/>
    <lineage>
        <taxon>Eukaryota</taxon>
        <taxon>Fungi</taxon>
        <taxon>Fungi incertae sedis</taxon>
        <taxon>Mucoromycota</taxon>
        <taxon>Mucoromycotina</taxon>
        <taxon>Mucoromycetes</taxon>
        <taxon>Mucorales</taxon>
        <taxon>Mucorineae</taxon>
        <taxon>Mucoraceae</taxon>
        <taxon>Parasitella</taxon>
    </lineage>
</organism>